<evidence type="ECO:0008006" key="5">
    <source>
        <dbReference type="Google" id="ProtNLM"/>
    </source>
</evidence>
<dbReference type="SUPFAM" id="SSF54695">
    <property type="entry name" value="POZ domain"/>
    <property type="match status" value="1"/>
</dbReference>
<evidence type="ECO:0000313" key="4">
    <source>
        <dbReference type="Proteomes" id="UP001432322"/>
    </source>
</evidence>
<dbReference type="EMBL" id="BTSY01000005">
    <property type="protein sequence ID" value="GMT29981.1"/>
    <property type="molecule type" value="Genomic_DNA"/>
</dbReference>
<feature type="domain" description="MATH" evidence="2">
    <location>
        <begin position="6"/>
        <end position="138"/>
    </location>
</feature>
<dbReference type="InterPro" id="IPR011333">
    <property type="entry name" value="SKP1/BTB/POZ_sf"/>
</dbReference>
<feature type="domain" description="BTB" evidence="1">
    <location>
        <begin position="162"/>
        <end position="227"/>
    </location>
</feature>
<gene>
    <name evidence="3" type="ORF">PFISCL1PPCAC_21278</name>
</gene>
<dbReference type="SMART" id="SM00061">
    <property type="entry name" value="MATH"/>
    <property type="match status" value="1"/>
</dbReference>
<reference evidence="3" key="1">
    <citation type="submission" date="2023-10" db="EMBL/GenBank/DDBJ databases">
        <title>Genome assembly of Pristionchus species.</title>
        <authorList>
            <person name="Yoshida K."/>
            <person name="Sommer R.J."/>
        </authorList>
    </citation>
    <scope>NUCLEOTIDE SEQUENCE</scope>
    <source>
        <strain evidence="3">RS5133</strain>
    </source>
</reference>
<feature type="non-terminal residue" evidence="3">
    <location>
        <position position="227"/>
    </location>
</feature>
<organism evidence="3 4">
    <name type="scientific">Pristionchus fissidentatus</name>
    <dbReference type="NCBI Taxonomy" id="1538716"/>
    <lineage>
        <taxon>Eukaryota</taxon>
        <taxon>Metazoa</taxon>
        <taxon>Ecdysozoa</taxon>
        <taxon>Nematoda</taxon>
        <taxon>Chromadorea</taxon>
        <taxon>Rhabditida</taxon>
        <taxon>Rhabditina</taxon>
        <taxon>Diplogasteromorpha</taxon>
        <taxon>Diplogasteroidea</taxon>
        <taxon>Neodiplogasteridae</taxon>
        <taxon>Pristionchus</taxon>
    </lineage>
</organism>
<dbReference type="SUPFAM" id="SSF49599">
    <property type="entry name" value="TRAF domain-like"/>
    <property type="match status" value="1"/>
</dbReference>
<dbReference type="Gene3D" id="3.30.710.10">
    <property type="entry name" value="Potassium Channel Kv1.1, Chain A"/>
    <property type="match status" value="1"/>
</dbReference>
<protein>
    <recommendedName>
        <fullName evidence="5">BTB domain-containing protein</fullName>
    </recommendedName>
</protein>
<dbReference type="AlphaFoldDB" id="A0AAV5WDJ6"/>
<dbReference type="PROSITE" id="PS50097">
    <property type="entry name" value="BTB"/>
    <property type="match status" value="1"/>
</dbReference>
<dbReference type="Pfam" id="PF00651">
    <property type="entry name" value="BTB"/>
    <property type="match status" value="1"/>
</dbReference>
<dbReference type="CDD" id="cd18186">
    <property type="entry name" value="BTB_POZ_ZBTB_KLHL-like"/>
    <property type="match status" value="1"/>
</dbReference>
<name>A0AAV5WDJ6_9BILA</name>
<evidence type="ECO:0000259" key="2">
    <source>
        <dbReference type="PROSITE" id="PS50144"/>
    </source>
</evidence>
<dbReference type="InterPro" id="IPR008974">
    <property type="entry name" value="TRAF-like"/>
</dbReference>
<dbReference type="InterPro" id="IPR000210">
    <property type="entry name" value="BTB/POZ_dom"/>
</dbReference>
<dbReference type="InterPro" id="IPR002083">
    <property type="entry name" value="MATH/TRAF_dom"/>
</dbReference>
<dbReference type="Proteomes" id="UP001432322">
    <property type="component" value="Unassembled WGS sequence"/>
</dbReference>
<evidence type="ECO:0000313" key="3">
    <source>
        <dbReference type="EMBL" id="GMT29981.1"/>
    </source>
</evidence>
<dbReference type="Pfam" id="PF00917">
    <property type="entry name" value="MATH"/>
    <property type="match status" value="1"/>
</dbReference>
<proteinExistence type="predicted"/>
<dbReference type="PANTHER" id="PTHR47022">
    <property type="entry name" value="BTB AND MATH DOMAIN-CONTAINING PROTEIN 36-RELATED"/>
    <property type="match status" value="1"/>
</dbReference>
<evidence type="ECO:0000259" key="1">
    <source>
        <dbReference type="PROSITE" id="PS50097"/>
    </source>
</evidence>
<sequence length="227" mass="25932">MSVEPDFVIHMEVDEVSKLHEGERFSEVIYFKDLPWKLLVDHFRKLAVFLNGPEDEYRELSVHLNCANESETTWSCEASIDIVIINEKAENNREESSKHKFDSANTAGGCGDLIAWNDLIDPEKGFVKDDSVTIEARVIINKATGGRKMNPIDYTKPVFGHSNVILKVEGAKFHVSKEILSIHSPVFSSKLFGDFVEKNKEEIELEDVDFEEFEELLNMIYPTMMDV</sequence>
<accession>A0AAV5WDJ6</accession>
<dbReference type="Gene3D" id="2.60.210.10">
    <property type="entry name" value="Apoptosis, Tumor Necrosis Factor Receptor Associated Protein 2, Chain A"/>
    <property type="match status" value="1"/>
</dbReference>
<dbReference type="PANTHER" id="PTHR47022:SF1">
    <property type="entry name" value="BTB AND MATH DOMAIN-CONTAINING PROTEIN 36-RELATED"/>
    <property type="match status" value="1"/>
</dbReference>
<comment type="caution">
    <text evidence="3">The sequence shown here is derived from an EMBL/GenBank/DDBJ whole genome shotgun (WGS) entry which is preliminary data.</text>
</comment>
<keyword evidence="4" id="KW-1185">Reference proteome</keyword>
<dbReference type="PROSITE" id="PS50144">
    <property type="entry name" value="MATH"/>
    <property type="match status" value="1"/>
</dbReference>